<name>A0A059AL06_EUCGR</name>
<dbReference type="InterPro" id="IPR057135">
    <property type="entry name" value="At4g27190-like_LRR"/>
</dbReference>
<dbReference type="PANTHER" id="PTHR33463">
    <property type="entry name" value="NB-ARC DOMAIN-CONTAINING PROTEIN-RELATED"/>
    <property type="match status" value="1"/>
</dbReference>
<dbReference type="InParanoid" id="A0A059AL06"/>
<dbReference type="Pfam" id="PF23247">
    <property type="entry name" value="LRR_RPS2"/>
    <property type="match status" value="1"/>
</dbReference>
<dbReference type="OMA" id="VESCDHI"/>
<gene>
    <name evidence="3" type="ORF">EUGRSUZ_I00078</name>
</gene>
<proteinExistence type="predicted"/>
<accession>A0A059AL06</accession>
<keyword evidence="1" id="KW-0611">Plant defense</keyword>
<dbReference type="PANTHER" id="PTHR33463:SF221">
    <property type="entry name" value="LEUCINE-RICH REPEAT DOMAIN, L DOMAIN-CONTAINING PROTEIN"/>
    <property type="match status" value="1"/>
</dbReference>
<reference evidence="3" key="1">
    <citation type="submission" date="2013-07" db="EMBL/GenBank/DDBJ databases">
        <title>The genome of Eucalyptus grandis.</title>
        <authorList>
            <person name="Schmutz J."/>
            <person name="Hayes R."/>
            <person name="Myburg A."/>
            <person name="Tuskan G."/>
            <person name="Grattapaglia D."/>
            <person name="Rokhsar D.S."/>
        </authorList>
    </citation>
    <scope>NUCLEOTIDE SEQUENCE</scope>
    <source>
        <tissue evidence="3">Leaf extractions</tissue>
    </source>
</reference>
<evidence type="ECO:0000259" key="2">
    <source>
        <dbReference type="Pfam" id="PF23247"/>
    </source>
</evidence>
<dbReference type="AlphaFoldDB" id="A0A059AL06"/>
<protein>
    <recommendedName>
        <fullName evidence="2">Disease resistance protein At4g27190-like leucine-rich repeats domain-containing protein</fullName>
    </recommendedName>
</protein>
<dbReference type="Gene3D" id="3.80.10.10">
    <property type="entry name" value="Ribonuclease Inhibitor"/>
    <property type="match status" value="2"/>
</dbReference>
<dbReference type="EMBL" id="KK198761">
    <property type="protein sequence ID" value="KCW54095.1"/>
    <property type="molecule type" value="Genomic_DNA"/>
</dbReference>
<sequence>MARVDGQIGGDGCNLLPRDVQVLKVGGGSGVTSLSEVGPLENLKELEIKECEKLEELGAVHFPQLLGLKINQCSKLKRLLVEGQGLPHLHWFTMVDSNELEGIDLVAPNLNFMEVCYCHKMKRMVEGDWLTTRLPNLKSIEIFYCDKLKEIIGGPLPIDTPCLLTKFKIEGCDNMKGVLLTFDMLRHIPFLRDITVKECEDIEVIIGTAPNMTQPSFPKLTLLTLWNLPKLKRICDRVESCDHIQYIDIYGCPKLKRIPLRLHPLDNGLLSPPPSLGQIVTDEDTWQSLEWDHPLARVSLEPFIEFGDH</sequence>
<dbReference type="InterPro" id="IPR032675">
    <property type="entry name" value="LRR_dom_sf"/>
</dbReference>
<feature type="domain" description="Disease resistance protein At4g27190-like leucine-rich repeats" evidence="2">
    <location>
        <begin position="147"/>
        <end position="258"/>
    </location>
</feature>
<dbReference type="InterPro" id="IPR050905">
    <property type="entry name" value="Plant_NBS-LRR"/>
</dbReference>
<evidence type="ECO:0000256" key="1">
    <source>
        <dbReference type="ARBA" id="ARBA00022821"/>
    </source>
</evidence>
<organism evidence="3">
    <name type="scientific">Eucalyptus grandis</name>
    <name type="common">Flooded gum</name>
    <dbReference type="NCBI Taxonomy" id="71139"/>
    <lineage>
        <taxon>Eukaryota</taxon>
        <taxon>Viridiplantae</taxon>
        <taxon>Streptophyta</taxon>
        <taxon>Embryophyta</taxon>
        <taxon>Tracheophyta</taxon>
        <taxon>Spermatophyta</taxon>
        <taxon>Magnoliopsida</taxon>
        <taxon>eudicotyledons</taxon>
        <taxon>Gunneridae</taxon>
        <taxon>Pentapetalae</taxon>
        <taxon>rosids</taxon>
        <taxon>malvids</taxon>
        <taxon>Myrtales</taxon>
        <taxon>Myrtaceae</taxon>
        <taxon>Myrtoideae</taxon>
        <taxon>Eucalypteae</taxon>
        <taxon>Eucalyptus</taxon>
    </lineage>
</organism>
<dbReference type="Gramene" id="KCW54095">
    <property type="protein sequence ID" value="KCW54095"/>
    <property type="gene ID" value="EUGRSUZ_I00078"/>
</dbReference>
<dbReference type="SUPFAM" id="SSF52058">
    <property type="entry name" value="L domain-like"/>
    <property type="match status" value="1"/>
</dbReference>
<evidence type="ECO:0000313" key="3">
    <source>
        <dbReference type="EMBL" id="KCW54095.1"/>
    </source>
</evidence>